<dbReference type="InterPro" id="IPR001787">
    <property type="entry name" value="Ribosomal_bL21"/>
</dbReference>
<evidence type="ECO:0000256" key="4">
    <source>
        <dbReference type="HAMAP-Rule" id="MF_01363"/>
    </source>
</evidence>
<sequence length="160" mass="17167">MFAVIKTGGKQYRVSENDILTIEKVAGDAGDAVEFNEVLMVGEDGKAPSVGTPLLDKAAVYGEVIDQTRGAKIIVFKKKRRQNYRRKKGHRQDLTLVRITQISATGAKKAPAKAKVETASAEAPVEKAPVKKAAPKKAAAEAKPAAKKAAPKKTDKKTEE</sequence>
<gene>
    <name evidence="4" type="primary">rplU</name>
    <name evidence="7" type="ORF">EDD55_10924</name>
</gene>
<evidence type="ECO:0000256" key="2">
    <source>
        <dbReference type="ARBA" id="ARBA00022980"/>
    </source>
</evidence>
<dbReference type="InterPro" id="IPR036164">
    <property type="entry name" value="bL21-like_sf"/>
</dbReference>
<keyword evidence="4 5" id="KW-0699">rRNA-binding</keyword>
<dbReference type="HAMAP" id="MF_01363">
    <property type="entry name" value="Ribosomal_bL21"/>
    <property type="match status" value="1"/>
</dbReference>
<keyword evidence="8" id="KW-1185">Reference proteome</keyword>
<dbReference type="PANTHER" id="PTHR21349:SF0">
    <property type="entry name" value="LARGE RIBOSOMAL SUBUNIT PROTEIN BL21M"/>
    <property type="match status" value="1"/>
</dbReference>
<dbReference type="GO" id="GO:0005737">
    <property type="term" value="C:cytoplasm"/>
    <property type="evidence" value="ECO:0007669"/>
    <property type="project" value="UniProtKB-ARBA"/>
</dbReference>
<dbReference type="GO" id="GO:0006412">
    <property type="term" value="P:translation"/>
    <property type="evidence" value="ECO:0007669"/>
    <property type="project" value="UniProtKB-UniRule"/>
</dbReference>
<comment type="subunit">
    <text evidence="4">Part of the 50S ribosomal subunit. Contacts protein L20.</text>
</comment>
<dbReference type="SUPFAM" id="SSF141091">
    <property type="entry name" value="L21p-like"/>
    <property type="match status" value="1"/>
</dbReference>
<dbReference type="GO" id="GO:0005840">
    <property type="term" value="C:ribosome"/>
    <property type="evidence" value="ECO:0007669"/>
    <property type="project" value="UniProtKB-KW"/>
</dbReference>
<reference evidence="7 8" key="1">
    <citation type="submission" date="2019-03" db="EMBL/GenBank/DDBJ databases">
        <title>Genomic Encyclopedia of Type Strains, Phase IV (KMG-IV): sequencing the most valuable type-strain genomes for metagenomic binning, comparative biology and taxonomic classification.</title>
        <authorList>
            <person name="Goeker M."/>
        </authorList>
    </citation>
    <scope>NUCLEOTIDE SEQUENCE [LARGE SCALE GENOMIC DNA]</scope>
    <source>
        <strain evidence="7 8">DSM 101688</strain>
    </source>
</reference>
<keyword evidence="3 4" id="KW-0687">Ribonucleoprotein</keyword>
<dbReference type="InterPro" id="IPR028909">
    <property type="entry name" value="bL21-like"/>
</dbReference>
<evidence type="ECO:0000256" key="5">
    <source>
        <dbReference type="RuleBase" id="RU000562"/>
    </source>
</evidence>
<evidence type="ECO:0000256" key="6">
    <source>
        <dbReference type="SAM" id="MobiDB-lite"/>
    </source>
</evidence>
<comment type="caution">
    <text evidence="7">The sequence shown here is derived from an EMBL/GenBank/DDBJ whole genome shotgun (WGS) entry which is preliminary data.</text>
</comment>
<dbReference type="Pfam" id="PF00829">
    <property type="entry name" value="Ribosomal_L21p"/>
    <property type="match status" value="1"/>
</dbReference>
<evidence type="ECO:0000313" key="8">
    <source>
        <dbReference type="Proteomes" id="UP000295304"/>
    </source>
</evidence>
<dbReference type="PANTHER" id="PTHR21349">
    <property type="entry name" value="50S RIBOSOMAL PROTEIN L21"/>
    <property type="match status" value="1"/>
</dbReference>
<dbReference type="Proteomes" id="UP000295304">
    <property type="component" value="Unassembled WGS sequence"/>
</dbReference>
<evidence type="ECO:0000256" key="3">
    <source>
        <dbReference type="ARBA" id="ARBA00023274"/>
    </source>
</evidence>
<dbReference type="GO" id="GO:1990904">
    <property type="term" value="C:ribonucleoprotein complex"/>
    <property type="evidence" value="ECO:0007669"/>
    <property type="project" value="UniProtKB-KW"/>
</dbReference>
<name>A0A4R3J6B6_9PROT</name>
<evidence type="ECO:0000313" key="7">
    <source>
        <dbReference type="EMBL" id="TCS60864.1"/>
    </source>
</evidence>
<evidence type="ECO:0000256" key="1">
    <source>
        <dbReference type="ARBA" id="ARBA00008563"/>
    </source>
</evidence>
<dbReference type="AlphaFoldDB" id="A0A4R3J6B6"/>
<keyword evidence="2 4" id="KW-0689">Ribosomal protein</keyword>
<dbReference type="GO" id="GO:0003735">
    <property type="term" value="F:structural constituent of ribosome"/>
    <property type="evidence" value="ECO:0007669"/>
    <property type="project" value="InterPro"/>
</dbReference>
<proteinExistence type="inferred from homology"/>
<dbReference type="EMBL" id="SLZW01000009">
    <property type="protein sequence ID" value="TCS60864.1"/>
    <property type="molecule type" value="Genomic_DNA"/>
</dbReference>
<dbReference type="OrthoDB" id="9813334at2"/>
<dbReference type="NCBIfam" id="TIGR00061">
    <property type="entry name" value="L21"/>
    <property type="match status" value="1"/>
</dbReference>
<comment type="similarity">
    <text evidence="1 4 5">Belongs to the bacterial ribosomal protein bL21 family.</text>
</comment>
<dbReference type="RefSeq" id="WP_132939696.1">
    <property type="nucleotide sequence ID" value="NZ_CP119676.1"/>
</dbReference>
<keyword evidence="4 5" id="KW-0694">RNA-binding</keyword>
<protein>
    <recommendedName>
        <fullName evidence="4">Large ribosomal subunit protein bL21</fullName>
    </recommendedName>
</protein>
<organism evidence="7 8">
    <name type="scientific">Varunaivibrio sulfuroxidans</name>
    <dbReference type="NCBI Taxonomy" id="1773489"/>
    <lineage>
        <taxon>Bacteria</taxon>
        <taxon>Pseudomonadati</taxon>
        <taxon>Pseudomonadota</taxon>
        <taxon>Alphaproteobacteria</taxon>
        <taxon>Rhodospirillales</taxon>
        <taxon>Magnetovibrionaceae</taxon>
        <taxon>Varunaivibrio</taxon>
    </lineage>
</organism>
<feature type="region of interest" description="Disordered" evidence="6">
    <location>
        <begin position="104"/>
        <end position="160"/>
    </location>
</feature>
<comment type="function">
    <text evidence="4 5">This protein binds to 23S rRNA in the presence of protein L20.</text>
</comment>
<accession>A0A4R3J6B6</accession>
<dbReference type="GO" id="GO:0019843">
    <property type="term" value="F:rRNA binding"/>
    <property type="evidence" value="ECO:0007669"/>
    <property type="project" value="UniProtKB-UniRule"/>
</dbReference>